<organism evidence="2 3">
    <name type="scientific">Acidocella aquatica</name>
    <dbReference type="NCBI Taxonomy" id="1922313"/>
    <lineage>
        <taxon>Bacteria</taxon>
        <taxon>Pseudomonadati</taxon>
        <taxon>Pseudomonadota</taxon>
        <taxon>Alphaproteobacteria</taxon>
        <taxon>Acetobacterales</taxon>
        <taxon>Acidocellaceae</taxon>
        <taxon>Acidocella</taxon>
    </lineage>
</organism>
<dbReference type="PANTHER" id="PTHR32182:SF22">
    <property type="entry name" value="ATP-DEPENDENT ENDONUCLEASE, OLD FAMILY-RELATED"/>
    <property type="match status" value="1"/>
</dbReference>
<name>A0ABQ6AB97_9PROT</name>
<evidence type="ECO:0000313" key="2">
    <source>
        <dbReference type="EMBL" id="GLR68700.1"/>
    </source>
</evidence>
<evidence type="ECO:0008006" key="4">
    <source>
        <dbReference type="Google" id="ProtNLM"/>
    </source>
</evidence>
<evidence type="ECO:0000256" key="1">
    <source>
        <dbReference type="SAM" id="MobiDB-lite"/>
    </source>
</evidence>
<keyword evidence="3" id="KW-1185">Reference proteome</keyword>
<sequence length="772" mass="85158">MSSNSLKSLSLSAFRGSSSNFTIGFEKDRKFTLIYGENGTGKTTICDAFEFLAKEKVGSLEDRGMGSALTKFWHTAGKTGSDLLVVLKSSNGDCSGSLVGKKYSVAPHSAKPRIELLRRQQILALIEAAPAKRYEEIKRFIDIAPFETSEEALRQLGKRIAVERDNAQLIEDQNLVSLQEYYDAAENPAGKNPVSWAKSKLAAPATSLTSDIAAIGKLRLAFQALKDFSERTSVNQEALEVVKLAVTKAEKARTEAAAQASDGANDLLELLEAGQAYLHAHTLISECPLCQSTENVSGLEEAIKERLGQFSALQAANTEWKKQKDALSKTEAIRLQIGVDYSQGTKAYEAAKAGHQWSGDVHLPDNSPPGDLKDLPAWLLSAVPAADSWAVRENSWRGEKQFITALASALDGYENNHGRRIELGALVPQIEEALKICVAERQAFTDGIIKEIAEQVGKLYEDVHPGEGLDKIALPLDPDKRASLELKAKFSGQEAPPQAYYSQSHLDTLGLCVFLALALRDRAKETILILDDVLGSVDEPHVERVIQMIYGVSEKFRHTIVTTHYRPWREKYRWGWLKPDQPCQFIELHGWTIGNGIRSVNSIPEIDRLKTLLSANPVDPQAICSKAGVILEAALDYLTQKYECSLPRRTNSTYTIGDFLQAIDKKLREALKVEIRDKPENGNQPTAVTVELKACLDELQRIFQARNAFGAHFKSISFEMLDSDAIGFSSQVVALIDALTCPVHGWPSNDKSGSYWRNSGDTRRLHPLKKPG</sequence>
<dbReference type="Proteomes" id="UP001156641">
    <property type="component" value="Unassembled WGS sequence"/>
</dbReference>
<gene>
    <name evidence="2" type="ORF">GCM10010909_33820</name>
</gene>
<feature type="region of interest" description="Disordered" evidence="1">
    <location>
        <begin position="752"/>
        <end position="772"/>
    </location>
</feature>
<dbReference type="InterPro" id="IPR027417">
    <property type="entry name" value="P-loop_NTPase"/>
</dbReference>
<protein>
    <recommendedName>
        <fullName evidence="4">Rad50/SbcC-type AAA domain-containing protein</fullName>
    </recommendedName>
</protein>
<reference evidence="3" key="1">
    <citation type="journal article" date="2019" name="Int. J. Syst. Evol. Microbiol.">
        <title>The Global Catalogue of Microorganisms (GCM) 10K type strain sequencing project: providing services to taxonomists for standard genome sequencing and annotation.</title>
        <authorList>
            <consortium name="The Broad Institute Genomics Platform"/>
            <consortium name="The Broad Institute Genome Sequencing Center for Infectious Disease"/>
            <person name="Wu L."/>
            <person name="Ma J."/>
        </authorList>
    </citation>
    <scope>NUCLEOTIDE SEQUENCE [LARGE SCALE GENOMIC DNA]</scope>
    <source>
        <strain evidence="3">NBRC 112502</strain>
    </source>
</reference>
<dbReference type="SUPFAM" id="SSF52540">
    <property type="entry name" value="P-loop containing nucleoside triphosphate hydrolases"/>
    <property type="match status" value="1"/>
</dbReference>
<dbReference type="Gene3D" id="3.40.50.300">
    <property type="entry name" value="P-loop containing nucleotide triphosphate hydrolases"/>
    <property type="match status" value="2"/>
</dbReference>
<proteinExistence type="predicted"/>
<evidence type="ECO:0000313" key="3">
    <source>
        <dbReference type="Proteomes" id="UP001156641"/>
    </source>
</evidence>
<dbReference type="RefSeq" id="WP_284259550.1">
    <property type="nucleotide sequence ID" value="NZ_BSOS01000094.1"/>
</dbReference>
<dbReference type="EMBL" id="BSOS01000094">
    <property type="protein sequence ID" value="GLR68700.1"/>
    <property type="molecule type" value="Genomic_DNA"/>
</dbReference>
<accession>A0ABQ6AB97</accession>
<dbReference type="PANTHER" id="PTHR32182">
    <property type="entry name" value="DNA REPLICATION AND REPAIR PROTEIN RECF"/>
    <property type="match status" value="1"/>
</dbReference>
<comment type="caution">
    <text evidence="2">The sequence shown here is derived from an EMBL/GenBank/DDBJ whole genome shotgun (WGS) entry which is preliminary data.</text>
</comment>